<keyword evidence="2" id="KW-0808">Transferase</keyword>
<accession>A0A933MJ96</accession>
<feature type="domain" description="Methyltransferase type 11" evidence="1">
    <location>
        <begin position="54"/>
        <end position="152"/>
    </location>
</feature>
<sequence length="227" mass="25722">MTLKTNYIGHDAQYKRNKAEGLNGWNDEQDWKAWEEALEKLCKDPAFPKSGKLLELGCGAGEVSLYFAAKGYRVYGIDIAPLAIEWAREKILKTNIEAEFETGDVRDLGIWEDDFFDIVIDGHCLHCIIGDDRAEVLKETYRVLKPGGLFFCSTMCGELKDPESKPFFNPENRCIMSRDGQIATRYIGLPEDILCEIKTAGFKIVKSKVENSKDFISQDLTVYATKQ</sequence>
<dbReference type="EMBL" id="JACQXR010000053">
    <property type="protein sequence ID" value="MBI4726454.1"/>
    <property type="molecule type" value="Genomic_DNA"/>
</dbReference>
<gene>
    <name evidence="2" type="ORF">HY768_04380</name>
</gene>
<evidence type="ECO:0000313" key="3">
    <source>
        <dbReference type="Proteomes" id="UP000736328"/>
    </source>
</evidence>
<protein>
    <submittedName>
        <fullName evidence="2">Class I SAM-dependent methyltransferase</fullName>
    </submittedName>
</protein>
<proteinExistence type="predicted"/>
<organism evidence="2 3">
    <name type="scientific">candidate division TA06 bacterium</name>
    <dbReference type="NCBI Taxonomy" id="2250710"/>
    <lineage>
        <taxon>Bacteria</taxon>
        <taxon>Bacteria division TA06</taxon>
    </lineage>
</organism>
<evidence type="ECO:0000259" key="1">
    <source>
        <dbReference type="Pfam" id="PF08241"/>
    </source>
</evidence>
<keyword evidence="2" id="KW-0489">Methyltransferase</keyword>
<dbReference type="CDD" id="cd02440">
    <property type="entry name" value="AdoMet_MTases"/>
    <property type="match status" value="1"/>
</dbReference>
<dbReference type="InterPro" id="IPR029063">
    <property type="entry name" value="SAM-dependent_MTases_sf"/>
</dbReference>
<dbReference type="PANTHER" id="PTHR42912">
    <property type="entry name" value="METHYLTRANSFERASE"/>
    <property type="match status" value="1"/>
</dbReference>
<dbReference type="AlphaFoldDB" id="A0A933MJ96"/>
<dbReference type="GO" id="GO:0008757">
    <property type="term" value="F:S-adenosylmethionine-dependent methyltransferase activity"/>
    <property type="evidence" value="ECO:0007669"/>
    <property type="project" value="InterPro"/>
</dbReference>
<name>A0A933MJ96_UNCT6</name>
<dbReference type="Proteomes" id="UP000736328">
    <property type="component" value="Unassembled WGS sequence"/>
</dbReference>
<dbReference type="SUPFAM" id="SSF53335">
    <property type="entry name" value="S-adenosyl-L-methionine-dependent methyltransferases"/>
    <property type="match status" value="1"/>
</dbReference>
<dbReference type="InterPro" id="IPR013216">
    <property type="entry name" value="Methyltransf_11"/>
</dbReference>
<dbReference type="InterPro" id="IPR050508">
    <property type="entry name" value="Methyltransf_Superfamily"/>
</dbReference>
<dbReference type="Gene3D" id="3.40.50.150">
    <property type="entry name" value="Vaccinia Virus protein VP39"/>
    <property type="match status" value="1"/>
</dbReference>
<comment type="caution">
    <text evidence="2">The sequence shown here is derived from an EMBL/GenBank/DDBJ whole genome shotgun (WGS) entry which is preliminary data.</text>
</comment>
<dbReference type="Pfam" id="PF08241">
    <property type="entry name" value="Methyltransf_11"/>
    <property type="match status" value="1"/>
</dbReference>
<evidence type="ECO:0000313" key="2">
    <source>
        <dbReference type="EMBL" id="MBI4726454.1"/>
    </source>
</evidence>
<reference evidence="2" key="1">
    <citation type="submission" date="2020-07" db="EMBL/GenBank/DDBJ databases">
        <title>Huge and variable diversity of episymbiotic CPR bacteria and DPANN archaea in groundwater ecosystems.</title>
        <authorList>
            <person name="He C.Y."/>
            <person name="Keren R."/>
            <person name="Whittaker M."/>
            <person name="Farag I.F."/>
            <person name="Doudna J."/>
            <person name="Cate J.H.D."/>
            <person name="Banfield J.F."/>
        </authorList>
    </citation>
    <scope>NUCLEOTIDE SEQUENCE</scope>
    <source>
        <strain evidence="2">NC_groundwater_1520_Pr4_B-0.1um_53_5</strain>
    </source>
</reference>
<dbReference type="GO" id="GO:0032259">
    <property type="term" value="P:methylation"/>
    <property type="evidence" value="ECO:0007669"/>
    <property type="project" value="UniProtKB-KW"/>
</dbReference>